<dbReference type="AlphaFoldDB" id="A0AB73T440"/>
<dbReference type="Pfam" id="PF00528">
    <property type="entry name" value="BPD_transp_1"/>
    <property type="match status" value="1"/>
</dbReference>
<accession>A0AB73T440</accession>
<dbReference type="Gene3D" id="1.10.3720.10">
    <property type="entry name" value="MetI-like"/>
    <property type="match status" value="1"/>
</dbReference>
<evidence type="ECO:0000256" key="2">
    <source>
        <dbReference type="ARBA" id="ARBA00022448"/>
    </source>
</evidence>
<comment type="subcellular location">
    <subcellularLocation>
        <location evidence="1 7">Cell membrane</location>
        <topology evidence="1 7">Multi-pass membrane protein</topology>
    </subcellularLocation>
</comment>
<dbReference type="SUPFAM" id="SSF161098">
    <property type="entry name" value="MetI-like"/>
    <property type="match status" value="1"/>
</dbReference>
<evidence type="ECO:0000256" key="4">
    <source>
        <dbReference type="ARBA" id="ARBA00022692"/>
    </source>
</evidence>
<feature type="transmembrane region" description="Helical" evidence="7">
    <location>
        <begin position="70"/>
        <end position="92"/>
    </location>
</feature>
<feature type="transmembrane region" description="Helical" evidence="7">
    <location>
        <begin position="235"/>
        <end position="256"/>
    </location>
</feature>
<evidence type="ECO:0000256" key="7">
    <source>
        <dbReference type="RuleBase" id="RU363032"/>
    </source>
</evidence>
<keyword evidence="3" id="KW-1003">Cell membrane</keyword>
<dbReference type="RefSeq" id="WP_109626496.1">
    <property type="nucleotide sequence ID" value="NZ_JANKBI010000004.1"/>
</dbReference>
<keyword evidence="4 7" id="KW-0812">Transmembrane</keyword>
<evidence type="ECO:0000313" key="9">
    <source>
        <dbReference type="EMBL" id="PWJ75559.1"/>
    </source>
</evidence>
<keyword evidence="6 7" id="KW-0472">Membrane</keyword>
<keyword evidence="10" id="KW-1185">Reference proteome</keyword>
<dbReference type="InterPro" id="IPR050366">
    <property type="entry name" value="BP-dependent_transpt_permease"/>
</dbReference>
<dbReference type="PANTHER" id="PTHR43386">
    <property type="entry name" value="OLIGOPEPTIDE TRANSPORT SYSTEM PERMEASE PROTEIN APPC"/>
    <property type="match status" value="1"/>
</dbReference>
<evidence type="ECO:0000256" key="5">
    <source>
        <dbReference type="ARBA" id="ARBA00022989"/>
    </source>
</evidence>
<evidence type="ECO:0000256" key="1">
    <source>
        <dbReference type="ARBA" id="ARBA00004651"/>
    </source>
</evidence>
<dbReference type="PANTHER" id="PTHR43386:SF1">
    <property type="entry name" value="D,D-DIPEPTIDE TRANSPORT SYSTEM PERMEASE PROTEIN DDPC-RELATED"/>
    <property type="match status" value="1"/>
</dbReference>
<gene>
    <name evidence="9" type="ORF">C7383_106129</name>
</gene>
<keyword evidence="2 7" id="KW-0813">Transport</keyword>
<dbReference type="CDD" id="cd06261">
    <property type="entry name" value="TM_PBP2"/>
    <property type="match status" value="1"/>
</dbReference>
<feature type="transmembrane region" description="Helical" evidence="7">
    <location>
        <begin position="130"/>
        <end position="148"/>
    </location>
</feature>
<feature type="transmembrane region" description="Helical" evidence="7">
    <location>
        <begin position="7"/>
        <end position="28"/>
    </location>
</feature>
<evidence type="ECO:0000256" key="6">
    <source>
        <dbReference type="ARBA" id="ARBA00023136"/>
    </source>
</evidence>
<evidence type="ECO:0000313" key="10">
    <source>
        <dbReference type="Proteomes" id="UP000245412"/>
    </source>
</evidence>
<dbReference type="GO" id="GO:0005886">
    <property type="term" value="C:plasma membrane"/>
    <property type="evidence" value="ECO:0007669"/>
    <property type="project" value="UniProtKB-SubCell"/>
</dbReference>
<name>A0AB73T440_9FIRM</name>
<sequence>MKRNKAVLIFGAGILLVFGLFTLFPDIFAPYALKEMDRAWLPCSSAHLLGTNDMGYDILTELIFASRTTLLIGLAAALISLAVGSALGLLAGYLAGWKSGLMDAVIQIFLMIPMLPMAIVIAAFCGKNMFNIILIISLLGWCGTARTVRTRTMQLKQTPFVEMLVILGISKRQIMFRHILPNLREVVLSRYIMSVARCMMLEATLSFLGMGDPTEVTWGRMINLAYKRGGFTKGAYNWLVMPGVCIALIIIAFYCINHYLEAKTSEVSGAQSYLE</sequence>
<comment type="similarity">
    <text evidence="7">Belongs to the binding-protein-dependent transport system permease family.</text>
</comment>
<dbReference type="InterPro" id="IPR035906">
    <property type="entry name" value="MetI-like_sf"/>
</dbReference>
<dbReference type="GO" id="GO:0055085">
    <property type="term" value="P:transmembrane transport"/>
    <property type="evidence" value="ECO:0007669"/>
    <property type="project" value="InterPro"/>
</dbReference>
<proteinExistence type="inferred from homology"/>
<comment type="caution">
    <text evidence="9">The sequence shown here is derived from an EMBL/GenBank/DDBJ whole genome shotgun (WGS) entry which is preliminary data.</text>
</comment>
<reference evidence="9 10" key="1">
    <citation type="submission" date="2018-05" db="EMBL/GenBank/DDBJ databases">
        <authorList>
            <person name="Goeker M."/>
            <person name="Huntemann M."/>
            <person name="Clum A."/>
            <person name="Pillay M."/>
            <person name="Palaniappan K."/>
            <person name="Varghese N."/>
            <person name="Mikhailova N."/>
            <person name="Stamatis D."/>
            <person name="Reddy T."/>
            <person name="Daum C."/>
            <person name="Shapiro N."/>
            <person name="Ivanova N."/>
            <person name="Kyrpides N."/>
            <person name="Woyke T."/>
        </authorList>
    </citation>
    <scope>NUCLEOTIDE SEQUENCE [LARGE SCALE GENOMIC DNA]</scope>
    <source>
        <strain evidence="9 10">DSM 26524</strain>
    </source>
</reference>
<evidence type="ECO:0000259" key="8">
    <source>
        <dbReference type="PROSITE" id="PS50928"/>
    </source>
</evidence>
<dbReference type="Proteomes" id="UP000245412">
    <property type="component" value="Unassembled WGS sequence"/>
</dbReference>
<dbReference type="PROSITE" id="PS50928">
    <property type="entry name" value="ABC_TM1"/>
    <property type="match status" value="1"/>
</dbReference>
<protein>
    <submittedName>
        <fullName evidence="9">Peptide/nickel transport system permease protein</fullName>
    </submittedName>
</protein>
<feature type="transmembrane region" description="Helical" evidence="7">
    <location>
        <begin position="104"/>
        <end position="124"/>
    </location>
</feature>
<dbReference type="EMBL" id="QGGY01000006">
    <property type="protein sequence ID" value="PWJ75559.1"/>
    <property type="molecule type" value="Genomic_DNA"/>
</dbReference>
<feature type="domain" description="ABC transmembrane type-1" evidence="8">
    <location>
        <begin position="66"/>
        <end position="257"/>
    </location>
</feature>
<evidence type="ECO:0000256" key="3">
    <source>
        <dbReference type="ARBA" id="ARBA00022475"/>
    </source>
</evidence>
<dbReference type="InterPro" id="IPR000515">
    <property type="entry name" value="MetI-like"/>
</dbReference>
<keyword evidence="5 7" id="KW-1133">Transmembrane helix</keyword>
<organism evidence="9 10">
    <name type="scientific">Murimonas intestini</name>
    <dbReference type="NCBI Taxonomy" id="1337051"/>
    <lineage>
        <taxon>Bacteria</taxon>
        <taxon>Bacillati</taxon>
        <taxon>Bacillota</taxon>
        <taxon>Clostridia</taxon>
        <taxon>Lachnospirales</taxon>
        <taxon>Lachnospiraceae</taxon>
        <taxon>Murimonas</taxon>
    </lineage>
</organism>